<feature type="domain" description="WSC" evidence="2">
    <location>
        <begin position="55"/>
        <end position="154"/>
    </location>
</feature>
<sequence length="423" mass="42454">MLCGGNVSEYCGGPDRLDMYQLNGSLPVPTSTTSIPGTSPTPTPGAPSVVSSAGGYGYIGCYTDSTANRALTGLINPVAGATLTVELCAAACAGFTYFGVEYSAECYCGNALLGGSTRATGGSDPTQNLCDMTCDGNTNEYCGGPNRLNTYQYNASLASASASAYSAVPTGTGSATLATSGTASATSTVSSTAAPIPTGPITVQNGVGFSYLGCYSDSVTSRALSGLNNPGVASQNDVELCASECTAFTYFGVEYGAECYCGNAITGGSALIAGSTPGVTGCNMVCSGNATEYCGGSNRINIYTYVSIVSSAVPSSSAVSSTLDTSSNVANPSSIATSSSSAASSVAVVTSASSVAPIPTGPVHVQAVGNYVYQGCWNDTQQNSNTRTLSGFAYFNTTGMTVELCAAQCAGYAWMGVEYGQEW</sequence>
<dbReference type="PANTHER" id="PTHR45964:SF5">
    <property type="entry name" value="WSCD FAMILY MEMBER CG9164"/>
    <property type="match status" value="1"/>
</dbReference>
<dbReference type="Pfam" id="PF01822">
    <property type="entry name" value="WSC"/>
    <property type="match status" value="2"/>
</dbReference>
<dbReference type="SMART" id="SM00321">
    <property type="entry name" value="WSC"/>
    <property type="match status" value="2"/>
</dbReference>
<proteinExistence type="predicted"/>
<feature type="domain" description="WSC" evidence="2">
    <location>
        <begin position="208"/>
        <end position="306"/>
    </location>
</feature>
<evidence type="ECO:0000259" key="2">
    <source>
        <dbReference type="PROSITE" id="PS51212"/>
    </source>
</evidence>
<evidence type="ECO:0000256" key="1">
    <source>
        <dbReference type="ARBA" id="ARBA00022737"/>
    </source>
</evidence>
<comment type="caution">
    <text evidence="3">The sequence shown here is derived from an EMBL/GenBank/DDBJ whole genome shotgun (WGS) entry which is preliminary data.</text>
</comment>
<name>A0A8H3J892_9LECA</name>
<dbReference type="InterPro" id="IPR051589">
    <property type="entry name" value="Sialate-O-sulfotransferase"/>
</dbReference>
<keyword evidence="1" id="KW-0677">Repeat</keyword>
<dbReference type="Proteomes" id="UP000664203">
    <property type="component" value="Unassembled WGS sequence"/>
</dbReference>
<protein>
    <recommendedName>
        <fullName evidence="2">WSC domain-containing protein</fullName>
    </recommendedName>
</protein>
<gene>
    <name evidence="3" type="ORF">ALECFALPRED_009765</name>
</gene>
<dbReference type="PANTHER" id="PTHR45964">
    <property type="entry name" value="WSCD FAMILY MEMBER CG9164"/>
    <property type="match status" value="1"/>
</dbReference>
<keyword evidence="4" id="KW-1185">Reference proteome</keyword>
<dbReference type="InterPro" id="IPR002889">
    <property type="entry name" value="WSC_carb-bd"/>
</dbReference>
<reference evidence="3" key="1">
    <citation type="submission" date="2021-03" db="EMBL/GenBank/DDBJ databases">
        <authorList>
            <person name="Tagirdzhanova G."/>
        </authorList>
    </citation>
    <scope>NUCLEOTIDE SEQUENCE</scope>
</reference>
<organism evidence="3 4">
    <name type="scientific">Alectoria fallacina</name>
    <dbReference type="NCBI Taxonomy" id="1903189"/>
    <lineage>
        <taxon>Eukaryota</taxon>
        <taxon>Fungi</taxon>
        <taxon>Dikarya</taxon>
        <taxon>Ascomycota</taxon>
        <taxon>Pezizomycotina</taxon>
        <taxon>Lecanoromycetes</taxon>
        <taxon>OSLEUM clade</taxon>
        <taxon>Lecanoromycetidae</taxon>
        <taxon>Lecanorales</taxon>
        <taxon>Lecanorineae</taxon>
        <taxon>Parmeliaceae</taxon>
        <taxon>Alectoria</taxon>
    </lineage>
</organism>
<evidence type="ECO:0000313" key="3">
    <source>
        <dbReference type="EMBL" id="CAF9942474.1"/>
    </source>
</evidence>
<dbReference type="EMBL" id="CAJPDR010000757">
    <property type="protein sequence ID" value="CAF9942474.1"/>
    <property type="molecule type" value="Genomic_DNA"/>
</dbReference>
<accession>A0A8H3J892</accession>
<dbReference type="PROSITE" id="PS51212">
    <property type="entry name" value="WSC"/>
    <property type="match status" value="2"/>
</dbReference>
<dbReference type="AlphaFoldDB" id="A0A8H3J892"/>
<evidence type="ECO:0000313" key="4">
    <source>
        <dbReference type="Proteomes" id="UP000664203"/>
    </source>
</evidence>
<dbReference type="OrthoDB" id="2019572at2759"/>